<evidence type="ECO:0000313" key="1">
    <source>
        <dbReference type="EMBL" id="MFC7407682.1"/>
    </source>
</evidence>
<dbReference type="EMBL" id="JBHTCA010000001">
    <property type="protein sequence ID" value="MFC7407682.1"/>
    <property type="molecule type" value="Genomic_DNA"/>
</dbReference>
<dbReference type="RefSeq" id="WP_382219447.1">
    <property type="nucleotide sequence ID" value="NZ_JBHTCA010000001.1"/>
</dbReference>
<organism evidence="1 2">
    <name type="scientific">Hydrogenophaga atypica</name>
    <dbReference type="NCBI Taxonomy" id="249409"/>
    <lineage>
        <taxon>Bacteria</taxon>
        <taxon>Pseudomonadati</taxon>
        <taxon>Pseudomonadota</taxon>
        <taxon>Betaproteobacteria</taxon>
        <taxon>Burkholderiales</taxon>
        <taxon>Comamonadaceae</taxon>
        <taxon>Hydrogenophaga</taxon>
    </lineage>
</organism>
<accession>A0ABW2QFI4</accession>
<comment type="caution">
    <text evidence="1">The sequence shown here is derived from an EMBL/GenBank/DDBJ whole genome shotgun (WGS) entry which is preliminary data.</text>
</comment>
<reference evidence="2" key="1">
    <citation type="journal article" date="2019" name="Int. J. Syst. Evol. Microbiol.">
        <title>The Global Catalogue of Microorganisms (GCM) 10K type strain sequencing project: providing services to taxonomists for standard genome sequencing and annotation.</title>
        <authorList>
            <consortium name="The Broad Institute Genomics Platform"/>
            <consortium name="The Broad Institute Genome Sequencing Center for Infectious Disease"/>
            <person name="Wu L."/>
            <person name="Ma J."/>
        </authorList>
    </citation>
    <scope>NUCLEOTIDE SEQUENCE [LARGE SCALE GENOMIC DNA]</scope>
    <source>
        <strain evidence="2">CGMCC 1.12371</strain>
    </source>
</reference>
<proteinExistence type="predicted"/>
<evidence type="ECO:0000313" key="2">
    <source>
        <dbReference type="Proteomes" id="UP001596501"/>
    </source>
</evidence>
<keyword evidence="2" id="KW-1185">Reference proteome</keyword>
<dbReference type="Proteomes" id="UP001596501">
    <property type="component" value="Unassembled WGS sequence"/>
</dbReference>
<name>A0ABW2QFI4_9BURK</name>
<protein>
    <submittedName>
        <fullName evidence="1">DUF4136 domain-containing protein</fullName>
    </submittedName>
</protein>
<gene>
    <name evidence="1" type="ORF">ACFQPB_02270</name>
</gene>
<sequence length="204" mass="22394">MRRLMLPLLLTISALLGGCASVMLVDNQVQSFPQWPAGAPQKGERFAFDRLPSQRSTAPNALQDGLELAVRDALTAWGLKLPTGNDSVRWLVQVNAGGQRLPRAPWENPWERPNWSISGGIGGRHGGITLGFPLMIADNPYYLREITVVVREAATGRVVYETRAKHDGRWPDSPALWGAMVSAALRDFPQPPAGARQVNIEIPR</sequence>
<dbReference type="PROSITE" id="PS51257">
    <property type="entry name" value="PROKAR_LIPOPROTEIN"/>
    <property type="match status" value="1"/>
</dbReference>